<gene>
    <name evidence="13" type="ORF">GEOBRER4_n2279</name>
</gene>
<evidence type="ECO:0000313" key="14">
    <source>
        <dbReference type="Proteomes" id="UP000515472"/>
    </source>
</evidence>
<keyword evidence="4 11" id="KW-0812">Transmembrane</keyword>
<name>A0A6S6LZB9_9BACT</name>
<reference evidence="13 14" key="1">
    <citation type="submission" date="2020-06" db="EMBL/GenBank/DDBJ databases">
        <title>Interaction of electrochemicaly active bacteria, Geobacter bremensis R4 on different carbon anode.</title>
        <authorList>
            <person name="Meng L."/>
            <person name="Yoshida N."/>
        </authorList>
    </citation>
    <scope>NUCLEOTIDE SEQUENCE [LARGE SCALE GENOMIC DNA]</scope>
    <source>
        <strain evidence="13 14">R4</strain>
    </source>
</reference>
<feature type="transmembrane region" description="Helical" evidence="11">
    <location>
        <begin position="12"/>
        <end position="32"/>
    </location>
</feature>
<evidence type="ECO:0000256" key="10">
    <source>
        <dbReference type="ARBA" id="ARBA00023329"/>
    </source>
</evidence>
<comment type="subcellular location">
    <subcellularLocation>
        <location evidence="2">Cytoplasmic vesicle</location>
        <location evidence="2">Secretory vesicle</location>
        <location evidence="2">Synaptic vesicle membrane</location>
        <topology evidence="2">Multi-pass membrane protein</topology>
    </subcellularLocation>
    <subcellularLocation>
        <location evidence="1">Early endosome membrane</location>
    </subcellularLocation>
</comment>
<keyword evidence="8" id="KW-0770">Synapse</keyword>
<evidence type="ECO:0000256" key="11">
    <source>
        <dbReference type="SAM" id="Phobius"/>
    </source>
</evidence>
<feature type="transmembrane region" description="Helical" evidence="11">
    <location>
        <begin position="109"/>
        <end position="128"/>
    </location>
</feature>
<keyword evidence="10" id="KW-0968">Cytoplasmic vesicle</keyword>
<keyword evidence="5" id="KW-0967">Endosome</keyword>
<evidence type="ECO:0000256" key="2">
    <source>
        <dbReference type="ARBA" id="ARBA00004644"/>
    </source>
</evidence>
<dbReference type="InterPro" id="IPR026765">
    <property type="entry name" value="Tmem163"/>
</dbReference>
<evidence type="ECO:0000256" key="8">
    <source>
        <dbReference type="ARBA" id="ARBA00023018"/>
    </source>
</evidence>
<dbReference type="KEGG" id="gbn:GEOBRER4_21970"/>
<dbReference type="GO" id="GO:0016020">
    <property type="term" value="C:membrane"/>
    <property type="evidence" value="ECO:0007669"/>
    <property type="project" value="InterPro"/>
</dbReference>
<dbReference type="InterPro" id="IPR058533">
    <property type="entry name" value="Cation_efflux_TM"/>
</dbReference>
<dbReference type="GO" id="GO:0031410">
    <property type="term" value="C:cytoplasmic vesicle"/>
    <property type="evidence" value="ECO:0007669"/>
    <property type="project" value="UniProtKB-KW"/>
</dbReference>
<keyword evidence="14" id="KW-1185">Reference proteome</keyword>
<feature type="domain" description="Cation efflux protein transmembrane" evidence="12">
    <location>
        <begin position="24"/>
        <end position="197"/>
    </location>
</feature>
<dbReference type="GO" id="GO:0008324">
    <property type="term" value="F:monoatomic cation transmembrane transporter activity"/>
    <property type="evidence" value="ECO:0007669"/>
    <property type="project" value="InterPro"/>
</dbReference>
<evidence type="ECO:0000256" key="7">
    <source>
        <dbReference type="ARBA" id="ARBA00022989"/>
    </source>
</evidence>
<organism evidence="13 14">
    <name type="scientific">Citrifermentans bremense</name>
    <dbReference type="NCBI Taxonomy" id="60035"/>
    <lineage>
        <taxon>Bacteria</taxon>
        <taxon>Pseudomonadati</taxon>
        <taxon>Thermodesulfobacteriota</taxon>
        <taxon>Desulfuromonadia</taxon>
        <taxon>Geobacterales</taxon>
        <taxon>Geobacteraceae</taxon>
        <taxon>Citrifermentans</taxon>
    </lineage>
</organism>
<evidence type="ECO:0000256" key="5">
    <source>
        <dbReference type="ARBA" id="ARBA00022753"/>
    </source>
</evidence>
<protein>
    <submittedName>
        <fullName evidence="13">Co/Zn/Cd cation transporter-like protein</fullName>
    </submittedName>
</protein>
<sequence>MKTSGYQRASYLALFTILYNILEGLVSVWMGASDETLALFGFGADSFIEVISAVGVWHMLQRIRANAGETRDEFEQRALKITGVSFYLLTAGLVATAVINIYQHHKPETTFWGVVVSLVSVSFMWYLIRQKTAVGKALNSPAILADAACSRACLYFSLALLVSSIGYEVTGVGSLDAVGAMFIAYLSFREGREAFAKAKGMTCSCGCSCTP</sequence>
<feature type="transmembrane region" description="Helical" evidence="11">
    <location>
        <begin position="81"/>
        <end position="103"/>
    </location>
</feature>
<dbReference type="Gene3D" id="1.20.1510.10">
    <property type="entry name" value="Cation efflux protein transmembrane domain"/>
    <property type="match status" value="1"/>
</dbReference>
<dbReference type="Proteomes" id="UP000515472">
    <property type="component" value="Chromosome"/>
</dbReference>
<comment type="similarity">
    <text evidence="3">Belongs to the TMEM163 family.</text>
</comment>
<evidence type="ECO:0000256" key="9">
    <source>
        <dbReference type="ARBA" id="ARBA00023136"/>
    </source>
</evidence>
<keyword evidence="9 11" id="KW-0472">Membrane</keyword>
<proteinExistence type="inferred from homology"/>
<evidence type="ECO:0000256" key="6">
    <source>
        <dbReference type="ARBA" id="ARBA00022833"/>
    </source>
</evidence>
<keyword evidence="6" id="KW-0862">Zinc</keyword>
<evidence type="ECO:0000259" key="12">
    <source>
        <dbReference type="Pfam" id="PF01545"/>
    </source>
</evidence>
<evidence type="ECO:0000256" key="1">
    <source>
        <dbReference type="ARBA" id="ARBA00004146"/>
    </source>
</evidence>
<evidence type="ECO:0000313" key="13">
    <source>
        <dbReference type="EMBL" id="BCG47447.1"/>
    </source>
</evidence>
<dbReference type="AlphaFoldDB" id="A0A6S6LZB9"/>
<evidence type="ECO:0000256" key="4">
    <source>
        <dbReference type="ARBA" id="ARBA00022692"/>
    </source>
</evidence>
<keyword evidence="7 11" id="KW-1133">Transmembrane helix</keyword>
<accession>A0A6S6LZB9</accession>
<dbReference type="InterPro" id="IPR027469">
    <property type="entry name" value="Cation_efflux_TMD_sf"/>
</dbReference>
<dbReference type="RefSeq" id="WP_185242351.1">
    <property type="nucleotide sequence ID" value="NZ_AP023213.1"/>
</dbReference>
<evidence type="ECO:0000256" key="3">
    <source>
        <dbReference type="ARBA" id="ARBA00008731"/>
    </source>
</evidence>
<dbReference type="PANTHER" id="PTHR31937">
    <property type="entry name" value="TRANSMEMBRANE PROTEIN 163"/>
    <property type="match status" value="1"/>
</dbReference>
<dbReference type="Pfam" id="PF01545">
    <property type="entry name" value="Cation_efflux"/>
    <property type="match status" value="1"/>
</dbReference>
<dbReference type="EMBL" id="AP023213">
    <property type="protein sequence ID" value="BCG47447.1"/>
    <property type="molecule type" value="Genomic_DNA"/>
</dbReference>
<dbReference type="SUPFAM" id="SSF161111">
    <property type="entry name" value="Cation efflux protein transmembrane domain-like"/>
    <property type="match status" value="1"/>
</dbReference>
<dbReference type="PANTHER" id="PTHR31937:SF2">
    <property type="entry name" value="TRANSMEMBRANE PROTEIN 163"/>
    <property type="match status" value="1"/>
</dbReference>
<feature type="transmembrane region" description="Helical" evidence="11">
    <location>
        <begin position="38"/>
        <end position="60"/>
    </location>
</feature>